<dbReference type="CDD" id="cd00821">
    <property type="entry name" value="PH"/>
    <property type="match status" value="1"/>
</dbReference>
<feature type="compositionally biased region" description="Low complexity" evidence="1">
    <location>
        <begin position="10"/>
        <end position="38"/>
    </location>
</feature>
<feature type="compositionally biased region" description="Low complexity" evidence="1">
    <location>
        <begin position="49"/>
        <end position="59"/>
    </location>
</feature>
<dbReference type="EMBL" id="JAFEKC020000018">
    <property type="protein sequence ID" value="KAK0509674.1"/>
    <property type="molecule type" value="Genomic_DNA"/>
</dbReference>
<evidence type="ECO:0000313" key="4">
    <source>
        <dbReference type="Proteomes" id="UP001166286"/>
    </source>
</evidence>
<feature type="region of interest" description="Disordered" evidence="1">
    <location>
        <begin position="421"/>
        <end position="634"/>
    </location>
</feature>
<evidence type="ECO:0000256" key="1">
    <source>
        <dbReference type="SAM" id="MobiDB-lite"/>
    </source>
</evidence>
<dbReference type="Gene3D" id="2.30.29.30">
    <property type="entry name" value="Pleckstrin-homology domain (PH domain)/Phosphotyrosine-binding domain (PTB)"/>
    <property type="match status" value="1"/>
</dbReference>
<dbReference type="InterPro" id="IPR039712">
    <property type="entry name" value="Meu6"/>
</dbReference>
<feature type="region of interest" description="Disordered" evidence="1">
    <location>
        <begin position="228"/>
        <end position="389"/>
    </location>
</feature>
<dbReference type="InterPro" id="IPR001849">
    <property type="entry name" value="PH_domain"/>
</dbReference>
<feature type="domain" description="PH" evidence="2">
    <location>
        <begin position="75"/>
        <end position="202"/>
    </location>
</feature>
<dbReference type="AlphaFoldDB" id="A0AA39QXC6"/>
<comment type="caution">
    <text evidence="3">The sequence shown here is derived from an EMBL/GenBank/DDBJ whole genome shotgun (WGS) entry which is preliminary data.</text>
</comment>
<dbReference type="InterPro" id="IPR039483">
    <property type="entry name" value="Meu6_PH_dom"/>
</dbReference>
<keyword evidence="4" id="KW-1185">Reference proteome</keyword>
<name>A0AA39QXC6_9LECA</name>
<feature type="region of interest" description="Disordered" evidence="1">
    <location>
        <begin position="1"/>
        <end position="70"/>
    </location>
</feature>
<evidence type="ECO:0000259" key="2">
    <source>
        <dbReference type="PROSITE" id="PS50003"/>
    </source>
</evidence>
<feature type="compositionally biased region" description="Low complexity" evidence="1">
    <location>
        <begin position="456"/>
        <end position="468"/>
    </location>
</feature>
<dbReference type="PROSITE" id="PS50003">
    <property type="entry name" value="PH_DOMAIN"/>
    <property type="match status" value="1"/>
</dbReference>
<dbReference type="InterPro" id="IPR011993">
    <property type="entry name" value="PH-like_dom_sf"/>
</dbReference>
<organism evidence="3 4">
    <name type="scientific">Cladonia borealis</name>
    <dbReference type="NCBI Taxonomy" id="184061"/>
    <lineage>
        <taxon>Eukaryota</taxon>
        <taxon>Fungi</taxon>
        <taxon>Dikarya</taxon>
        <taxon>Ascomycota</taxon>
        <taxon>Pezizomycotina</taxon>
        <taxon>Lecanoromycetes</taxon>
        <taxon>OSLEUM clade</taxon>
        <taxon>Lecanoromycetidae</taxon>
        <taxon>Lecanorales</taxon>
        <taxon>Lecanorineae</taxon>
        <taxon>Cladoniaceae</taxon>
        <taxon>Cladonia</taxon>
    </lineage>
</organism>
<feature type="compositionally biased region" description="Low complexity" evidence="1">
    <location>
        <begin position="488"/>
        <end position="522"/>
    </location>
</feature>
<dbReference type="Pfam" id="PF15406">
    <property type="entry name" value="PH_6"/>
    <property type="match status" value="1"/>
</dbReference>
<feature type="compositionally biased region" description="Basic and acidic residues" evidence="1">
    <location>
        <begin position="338"/>
        <end position="379"/>
    </location>
</feature>
<feature type="compositionally biased region" description="Low complexity" evidence="1">
    <location>
        <begin position="254"/>
        <end position="281"/>
    </location>
</feature>
<sequence>MSELQQSVQETPAVDPVTTEPTAATATATEPTVDPVATQKTPAESKPEAGIADGAAVAAPTEEKAGKGEAAITAQPINEGVLSYKGTGLKGLLFSKKYFWFSDAPLEHKHLTAYLDNEKAKDVAHPNAAHATQTGKGLLFFAKRAEDKEHPQGIFNLADITDVAKGNFLDFSITIHGHKHQFQAANKAEKDGWLVAIETKRTEAKTEREGIVGSDGYKSALEKYGTTTAAATTGASRSLSRPKKASKSRERKTAATSTSDTVADTTTGTAAGPTTETAPEIAAEEPTHTEAGEAAAGTAVAGAAAARTGSFSEEDKKNKKSRSQSRGKRQSLFGTLLGKKEEHDAKKEVKKEEKEEKKEEKAEAKAEKKEEKALEKESDPLSTGQTHGFDAHAIAARVIAEPEAPAVEATEGTPEIAAVAEPVAAETAPAGTRENVPKPTKRNSLFGGLFGKKDATSPTATETAPAVAPKDEPSALSSAAPQLDNPVTEPTAPAAPTLDTTEPTTTAAETTSPASNTTPTGTRRSSFFSNLGGNKKERKTGTTSDTEVTDGEGKKSGGFSGLLRKASRATNKNPNASGVVKDVPEVPPVKDTTAAAETTTDGAGEAEKPALTNGETGTPAIGDTHENTPVSAAA</sequence>
<feature type="compositionally biased region" description="Low complexity" evidence="1">
    <location>
        <begin position="589"/>
        <end position="603"/>
    </location>
</feature>
<dbReference type="PANTHER" id="PTHR42073">
    <property type="entry name" value="MEIOTIC EXPRESSION UP-REGULATED PROTEIN 6"/>
    <property type="match status" value="1"/>
</dbReference>
<feature type="compositionally biased region" description="Low complexity" evidence="1">
    <location>
        <begin position="292"/>
        <end position="309"/>
    </location>
</feature>
<feature type="compositionally biased region" description="Polar residues" evidence="1">
    <location>
        <begin position="523"/>
        <end position="532"/>
    </location>
</feature>
<dbReference type="Proteomes" id="UP001166286">
    <property type="component" value="Unassembled WGS sequence"/>
</dbReference>
<dbReference type="PANTHER" id="PTHR42073:SF1">
    <property type="entry name" value="MEIOTIC EXPRESSION UP-REGULATED PROTEIN 6"/>
    <property type="match status" value="1"/>
</dbReference>
<protein>
    <recommendedName>
        <fullName evidence="2">PH domain-containing protein</fullName>
    </recommendedName>
</protein>
<proteinExistence type="predicted"/>
<dbReference type="SUPFAM" id="SSF50729">
    <property type="entry name" value="PH domain-like"/>
    <property type="match status" value="1"/>
</dbReference>
<feature type="compositionally biased region" description="Basic residues" evidence="1">
    <location>
        <begin position="318"/>
        <end position="329"/>
    </location>
</feature>
<gene>
    <name evidence="3" type="ORF">JMJ35_008068</name>
</gene>
<accession>A0AA39QXC6</accession>
<evidence type="ECO:0000313" key="3">
    <source>
        <dbReference type="EMBL" id="KAK0509674.1"/>
    </source>
</evidence>
<feature type="compositionally biased region" description="Low complexity" evidence="1">
    <location>
        <begin position="421"/>
        <end position="430"/>
    </location>
</feature>
<reference evidence="3" key="1">
    <citation type="submission" date="2023-03" db="EMBL/GenBank/DDBJ databases">
        <title>Complete genome of Cladonia borealis.</title>
        <authorList>
            <person name="Park H."/>
        </authorList>
    </citation>
    <scope>NUCLEOTIDE SEQUENCE</scope>
    <source>
        <strain evidence="3">ANT050790</strain>
    </source>
</reference>